<dbReference type="GO" id="GO:0016747">
    <property type="term" value="F:acyltransferase activity, transferring groups other than amino-acyl groups"/>
    <property type="evidence" value="ECO:0007669"/>
    <property type="project" value="InterPro"/>
</dbReference>
<evidence type="ECO:0000313" key="2">
    <source>
        <dbReference type="EMBL" id="KJV89344.1"/>
    </source>
</evidence>
<name>A0A0F3QD36_RICBE</name>
<organism evidence="2 3">
    <name type="scientific">Rickettsia bellii str. RML An4</name>
    <dbReference type="NCBI Taxonomy" id="1359193"/>
    <lineage>
        <taxon>Bacteria</taxon>
        <taxon>Pseudomonadati</taxon>
        <taxon>Pseudomonadota</taxon>
        <taxon>Alphaproteobacteria</taxon>
        <taxon>Rickettsiales</taxon>
        <taxon>Rickettsiaceae</taxon>
        <taxon>Rickettsieae</taxon>
        <taxon>Rickettsia</taxon>
        <taxon>belli group</taxon>
    </lineage>
</organism>
<dbReference type="SUPFAM" id="SSF55729">
    <property type="entry name" value="Acyl-CoA N-acyltransferases (Nat)"/>
    <property type="match status" value="1"/>
</dbReference>
<dbReference type="EMBL" id="LAOI01000001">
    <property type="protein sequence ID" value="KJV89344.1"/>
    <property type="molecule type" value="Genomic_DNA"/>
</dbReference>
<dbReference type="Gene3D" id="3.40.630.30">
    <property type="match status" value="1"/>
</dbReference>
<evidence type="ECO:0000313" key="3">
    <source>
        <dbReference type="Proteomes" id="UP000033661"/>
    </source>
</evidence>
<keyword evidence="3" id="KW-1185">Reference proteome</keyword>
<dbReference type="Pfam" id="PF00583">
    <property type="entry name" value="Acetyltransf_1"/>
    <property type="match status" value="1"/>
</dbReference>
<evidence type="ECO:0000259" key="1">
    <source>
        <dbReference type="PROSITE" id="PS51186"/>
    </source>
</evidence>
<dbReference type="PATRIC" id="fig|1359193.3.peg.303"/>
<dbReference type="PROSITE" id="PS51186">
    <property type="entry name" value="GNAT"/>
    <property type="match status" value="1"/>
</dbReference>
<feature type="domain" description="N-acetyltransferase" evidence="1">
    <location>
        <begin position="5"/>
        <end position="148"/>
    </location>
</feature>
<reference evidence="2 3" key="1">
    <citation type="submission" date="2015-02" db="EMBL/GenBank/DDBJ databases">
        <title>Genome Sequencing of Rickettsiales.</title>
        <authorList>
            <person name="Daugherty S.C."/>
            <person name="Su Q."/>
            <person name="Abolude K."/>
            <person name="Beier-Sexton M."/>
            <person name="Carlyon J.A."/>
            <person name="Carter R."/>
            <person name="Day N.P."/>
            <person name="Dumler S.J."/>
            <person name="Dyachenko V."/>
            <person name="Godinez A."/>
            <person name="Kurtti T.J."/>
            <person name="Lichay M."/>
            <person name="Mullins K.E."/>
            <person name="Ott S."/>
            <person name="Pappas-Brown V."/>
            <person name="Paris D.H."/>
            <person name="Patel P."/>
            <person name="Richards A.L."/>
            <person name="Sadzewicz L."/>
            <person name="Sears K."/>
            <person name="Seidman D."/>
            <person name="Sengamalay N."/>
            <person name="Stenos J."/>
            <person name="Tallon L.J."/>
            <person name="Vincent G."/>
            <person name="Fraser C.M."/>
            <person name="Munderloh U."/>
            <person name="Dunning-Hotopp J.C."/>
        </authorList>
    </citation>
    <scope>NUCLEOTIDE SEQUENCE [LARGE SCALE GENOMIC DNA]</scope>
    <source>
        <strain evidence="2 3">RML An4</strain>
    </source>
</reference>
<gene>
    <name evidence="2" type="ORF">RBEAN4_0320</name>
</gene>
<dbReference type="AlphaFoldDB" id="A0A0F3QD36"/>
<dbReference type="InterPro" id="IPR016181">
    <property type="entry name" value="Acyl_CoA_acyltransferase"/>
</dbReference>
<protein>
    <submittedName>
        <fullName evidence="2">Acetyltransferase family protein</fullName>
    </submittedName>
</protein>
<keyword evidence="2" id="KW-0808">Transferase</keyword>
<proteinExistence type="predicted"/>
<sequence length="148" mass="17720">MFENAKIYLARCTHAKEWQEYHRIRAEQIFDPINVEYDHNHPTITANNHYHFVLYNDIEIVATAHIEFLNKNKAALRSFAVDKLSQNKGFGKYMMQFLEKWLRDQNIKVLKMHSRISAEAFYRKLGYIDMEFNDISIQKNYIDLGKML</sequence>
<accession>A0A0F3QD36</accession>
<comment type="caution">
    <text evidence="2">The sequence shown here is derived from an EMBL/GenBank/DDBJ whole genome shotgun (WGS) entry which is preliminary data.</text>
</comment>
<dbReference type="Proteomes" id="UP000033661">
    <property type="component" value="Unassembled WGS sequence"/>
</dbReference>
<dbReference type="CDD" id="cd04301">
    <property type="entry name" value="NAT_SF"/>
    <property type="match status" value="1"/>
</dbReference>
<dbReference type="InterPro" id="IPR000182">
    <property type="entry name" value="GNAT_dom"/>
</dbReference>
<dbReference type="RefSeq" id="WP_011477159.1">
    <property type="nucleotide sequence ID" value="NZ_LAOI01000001.1"/>
</dbReference>